<name>A0ABT1W415_9PROT</name>
<proteinExistence type="predicted"/>
<dbReference type="Proteomes" id="UP001524587">
    <property type="component" value="Unassembled WGS sequence"/>
</dbReference>
<dbReference type="RefSeq" id="WP_422863073.1">
    <property type="nucleotide sequence ID" value="NZ_JAMSKV010000002.1"/>
</dbReference>
<organism evidence="2 3">
    <name type="scientific">Endosaccharibacter trunci</name>
    <dbReference type="NCBI Taxonomy" id="2812733"/>
    <lineage>
        <taxon>Bacteria</taxon>
        <taxon>Pseudomonadati</taxon>
        <taxon>Pseudomonadota</taxon>
        <taxon>Alphaproteobacteria</taxon>
        <taxon>Acetobacterales</taxon>
        <taxon>Acetobacteraceae</taxon>
        <taxon>Endosaccharibacter</taxon>
    </lineage>
</organism>
<comment type="caution">
    <text evidence="2">The sequence shown here is derived from an EMBL/GenBank/DDBJ whole genome shotgun (WGS) entry which is preliminary data.</text>
</comment>
<sequence length="155" mass="17085">MMIQVQHREHVTERTYDDVVEAFYAATENAEAGIKELVAGSDTQAEFIAEFARRAGPRSRRLADAVLRLPLSSAVGDHRQSFGRDNNVRARPAGRAERSDTYLHKERRRRPNHGLLRPSSTLMDDLSPETAAAAAKLDAKLIELAIHISGVDAAA</sequence>
<keyword evidence="3" id="KW-1185">Reference proteome</keyword>
<evidence type="ECO:0000313" key="3">
    <source>
        <dbReference type="Proteomes" id="UP001524587"/>
    </source>
</evidence>
<feature type="region of interest" description="Disordered" evidence="1">
    <location>
        <begin position="76"/>
        <end position="123"/>
    </location>
</feature>
<gene>
    <name evidence="2" type="ORF">NFI95_04100</name>
</gene>
<dbReference type="EMBL" id="JAMSKV010000002">
    <property type="protein sequence ID" value="MCQ8277631.1"/>
    <property type="molecule type" value="Genomic_DNA"/>
</dbReference>
<feature type="compositionally biased region" description="Basic and acidic residues" evidence="1">
    <location>
        <begin position="76"/>
        <end position="104"/>
    </location>
</feature>
<accession>A0ABT1W415</accession>
<evidence type="ECO:0000256" key="1">
    <source>
        <dbReference type="SAM" id="MobiDB-lite"/>
    </source>
</evidence>
<protein>
    <submittedName>
        <fullName evidence="2">Uncharacterized protein</fullName>
    </submittedName>
</protein>
<reference evidence="2 3" key="1">
    <citation type="submission" date="2022-06" db="EMBL/GenBank/DDBJ databases">
        <title>Endosaccharibacter gen. nov., sp. nov., endophytic bacteria isolated from sugarcane.</title>
        <authorList>
            <person name="Pitiwittayakul N."/>
            <person name="Yukphan P."/>
            <person name="Charoenyingcharoen P."/>
            <person name="Tanasupawat S."/>
        </authorList>
    </citation>
    <scope>NUCLEOTIDE SEQUENCE [LARGE SCALE GENOMIC DNA]</scope>
    <source>
        <strain evidence="2 3">KSS8</strain>
    </source>
</reference>
<evidence type="ECO:0000313" key="2">
    <source>
        <dbReference type="EMBL" id="MCQ8277631.1"/>
    </source>
</evidence>